<dbReference type="PANTHER" id="PTHR35504">
    <property type="entry name" value="PROTEIN EMBRYONIC FLOWER 1"/>
    <property type="match status" value="1"/>
</dbReference>
<reference evidence="2 3" key="1">
    <citation type="submission" date="2024-11" db="EMBL/GenBank/DDBJ databases">
        <title>Chromosome-level genome assembly of Eucalyptus globulus Labill. provides insights into its genome evolution.</title>
        <authorList>
            <person name="Li X."/>
        </authorList>
    </citation>
    <scope>NUCLEOTIDE SEQUENCE [LARGE SCALE GENOMIC DNA]</scope>
    <source>
        <strain evidence="2">CL2024</strain>
        <tissue evidence="2">Fresh tender leaves</tissue>
    </source>
</reference>
<protein>
    <submittedName>
        <fullName evidence="2">Uncharacterized protein</fullName>
    </submittedName>
</protein>
<accession>A0ABD3L142</accession>
<feature type="compositionally biased region" description="Basic residues" evidence="1">
    <location>
        <begin position="804"/>
        <end position="818"/>
    </location>
</feature>
<dbReference type="InterPro" id="IPR034583">
    <property type="entry name" value="EMF1"/>
</dbReference>
<evidence type="ECO:0000256" key="1">
    <source>
        <dbReference type="SAM" id="MobiDB-lite"/>
    </source>
</evidence>
<proteinExistence type="predicted"/>
<sequence length="1275" mass="141071">MEKSLDASQPRRSFIPIESICIDLSSAIDRDYNGKCERFSIREYVSEMRRKDEKICWPFTSDGHINAINEQACKPLRQPLQNSRSWQCLNCLNTEAGRKETGTVVKCCSKRCLFDGPCSQMWSTSEPSNPEVDFQETLKLEVTENREAIPDTSTFLTKSDCCASLVADKNGQTDDEIDAFRRGHEKDGFEGNKSLECVEFTGPSAAAPEVDQCQDHESVKDDQVYNYTECNGSPDSCQQDGSQEARNILENLQPGKQASGDDQEGKVTEDHEETSRTVSWDDQMPHYLTDHESGNPSLGLDECNDSLSESADIGLRDCSHNQNRDKCHGLFRRRTRKTRLITELLKESKNSTTDHIGTDYPPRNAISEPLDKTNSVVQGQAVFTELVKSRFRDQKRKRKLTSDEEGTATELMTASRENNDSLNGSGSVEDANVLLHPESKDRANAKMVPRIAINNQTKSGSLKFPEKKMKRNLVIEDLSQAPSGENVSKSVQEKIKAGPASSTHKSCLKLGRYTPITTKFNSIPFSDQLVEPNYFPLAPSRDTSSSMCKKNNKTNNEKLSLIGLSKSSKRQGPITRTDAETTGLCPPAVHLQPAEDASVEGGFVLSLNSHSVVPDVKRNRPLKVVFGQASSSSKDEATPKEGHIVRKNLNSRYAASNITYTCEVDVAKGILTDNNSEKATNGMPLLSDKQKNQLNLDSSTCCRMPRMDISCTSNSRKTFCPQTQCTFTNHHFDCEAEKSSEQGTLDDIPMEIVELMAKNQYERFLPDAENAEQPLETTIGSGASQSVNITKGLRKRDWSLLSNHKQKPHPKKARNHRHNMSEDHIPTKQTSVAVSSLPNTICSNVNQMEKSCPPTGLGGILQFTEQPSGGVAFSLSGSGGHISSPYCRRNKRTVGVGLVSGSDKSSVSVNGVCDSVPLHNRGVAHLSAATPNCMPFSYDIPPKKLTLPTRSDEFLHGSRTLPVLDAKGGHNPRHLRVKGIGFDKHRNNSSNINAEQTQHNRQSGMDPQNLSGPTALCSSETISAMHLLSLMNAGTHTVNLDGNPEQHQRPSFSRKYHSKEIVELDFQSYKQPSNRMHPSSDYWAKGTLSEHVSAVPTIDEPTPLSQPDRNFTGATEVAAQESLKMHKKGKKKCPEIATSNEAYNYRSQKCIFPGGNLVTNHGSNPNLDGLRNFVDAPNNVAFPLHLNAESSGKDKLGTQDRKGTLPPSQKDSEVQVCTVNKNPADFTMPEAGNRYMIGRRDLKFEKRYPFQNSPGEINFDRNHQKKQKLTGSSRC</sequence>
<evidence type="ECO:0000313" key="3">
    <source>
        <dbReference type="Proteomes" id="UP001634007"/>
    </source>
</evidence>
<feature type="region of interest" description="Disordered" evidence="1">
    <location>
        <begin position="252"/>
        <end position="283"/>
    </location>
</feature>
<dbReference type="PANTHER" id="PTHR35504:SF1">
    <property type="entry name" value="PROTEIN EMBRYONIC FLOWER 1"/>
    <property type="match status" value="1"/>
</dbReference>
<name>A0ABD3L142_EUCGL</name>
<comment type="caution">
    <text evidence="2">The sequence shown here is derived from an EMBL/GenBank/DDBJ whole genome shotgun (WGS) entry which is preliminary data.</text>
</comment>
<feature type="region of interest" description="Disordered" evidence="1">
    <location>
        <begin position="1190"/>
        <end position="1213"/>
    </location>
</feature>
<feature type="compositionally biased region" description="Basic and acidic residues" evidence="1">
    <location>
        <begin position="1191"/>
        <end position="1203"/>
    </location>
</feature>
<feature type="region of interest" description="Disordered" evidence="1">
    <location>
        <begin position="393"/>
        <end position="426"/>
    </location>
</feature>
<feature type="region of interest" description="Disordered" evidence="1">
    <location>
        <begin position="1252"/>
        <end position="1275"/>
    </location>
</feature>
<feature type="compositionally biased region" description="Basic and acidic residues" evidence="1">
    <location>
        <begin position="263"/>
        <end position="275"/>
    </location>
</feature>
<gene>
    <name evidence="2" type="ORF">ACJRO7_014397</name>
</gene>
<dbReference type="AlphaFoldDB" id="A0ABD3L142"/>
<organism evidence="2 3">
    <name type="scientific">Eucalyptus globulus</name>
    <name type="common">Tasmanian blue gum</name>
    <dbReference type="NCBI Taxonomy" id="34317"/>
    <lineage>
        <taxon>Eukaryota</taxon>
        <taxon>Viridiplantae</taxon>
        <taxon>Streptophyta</taxon>
        <taxon>Embryophyta</taxon>
        <taxon>Tracheophyta</taxon>
        <taxon>Spermatophyta</taxon>
        <taxon>Magnoliopsida</taxon>
        <taxon>eudicotyledons</taxon>
        <taxon>Gunneridae</taxon>
        <taxon>Pentapetalae</taxon>
        <taxon>rosids</taxon>
        <taxon>malvids</taxon>
        <taxon>Myrtales</taxon>
        <taxon>Myrtaceae</taxon>
        <taxon>Myrtoideae</taxon>
        <taxon>Eucalypteae</taxon>
        <taxon>Eucalyptus</taxon>
    </lineage>
</organism>
<feature type="region of interest" description="Disordered" evidence="1">
    <location>
        <begin position="797"/>
        <end position="824"/>
    </location>
</feature>
<evidence type="ECO:0000313" key="2">
    <source>
        <dbReference type="EMBL" id="KAL3745277.1"/>
    </source>
</evidence>
<feature type="compositionally biased region" description="Polar residues" evidence="1">
    <location>
        <begin position="410"/>
        <end position="426"/>
    </location>
</feature>
<keyword evidence="3" id="KW-1185">Reference proteome</keyword>
<dbReference type="EMBL" id="JBJKBG010000003">
    <property type="protein sequence ID" value="KAL3745277.1"/>
    <property type="molecule type" value="Genomic_DNA"/>
</dbReference>
<dbReference type="Proteomes" id="UP001634007">
    <property type="component" value="Unassembled WGS sequence"/>
</dbReference>